<name>A0A218UBQ7_9PASE</name>
<evidence type="ECO:0000313" key="2">
    <source>
        <dbReference type="Proteomes" id="UP000197619"/>
    </source>
</evidence>
<dbReference type="AlphaFoldDB" id="A0A218UBQ7"/>
<dbReference type="Proteomes" id="UP000197619">
    <property type="component" value="Unassembled WGS sequence"/>
</dbReference>
<protein>
    <submittedName>
        <fullName evidence="1">Uncharacterized protein</fullName>
    </submittedName>
</protein>
<comment type="caution">
    <text evidence="1">The sequence shown here is derived from an EMBL/GenBank/DDBJ whole genome shotgun (WGS) entry which is preliminary data.</text>
</comment>
<accession>A0A218UBQ7</accession>
<keyword evidence="2" id="KW-1185">Reference proteome</keyword>
<reference evidence="1 2" key="1">
    <citation type="submission" date="2017-05" db="EMBL/GenBank/DDBJ databases">
        <title>Genome of assembly of the Bengalese finch, Lonchura striata domestica.</title>
        <authorList>
            <person name="Colquitt B.M."/>
            <person name="Brainard M.S."/>
        </authorList>
    </citation>
    <scope>NUCLEOTIDE SEQUENCE [LARGE SCALE GENOMIC DNA]</scope>
    <source>
        <strain evidence="1">White83orange57</strain>
    </source>
</reference>
<organism evidence="1 2">
    <name type="scientific">Lonchura striata</name>
    <name type="common">white-rumped munia</name>
    <dbReference type="NCBI Taxonomy" id="40157"/>
    <lineage>
        <taxon>Eukaryota</taxon>
        <taxon>Metazoa</taxon>
        <taxon>Chordata</taxon>
        <taxon>Craniata</taxon>
        <taxon>Vertebrata</taxon>
        <taxon>Euteleostomi</taxon>
        <taxon>Archelosauria</taxon>
        <taxon>Archosauria</taxon>
        <taxon>Dinosauria</taxon>
        <taxon>Saurischia</taxon>
        <taxon>Theropoda</taxon>
        <taxon>Coelurosauria</taxon>
        <taxon>Aves</taxon>
        <taxon>Neognathae</taxon>
        <taxon>Neoaves</taxon>
        <taxon>Telluraves</taxon>
        <taxon>Australaves</taxon>
        <taxon>Passeriformes</taxon>
        <taxon>Passeroidea</taxon>
        <taxon>Estrildidae</taxon>
        <taxon>Estrildinae</taxon>
        <taxon>Lonchura</taxon>
    </lineage>
</organism>
<proteinExistence type="predicted"/>
<dbReference type="EMBL" id="MUZQ01000462">
    <property type="protein sequence ID" value="OWK51149.1"/>
    <property type="molecule type" value="Genomic_DNA"/>
</dbReference>
<evidence type="ECO:0000313" key="1">
    <source>
        <dbReference type="EMBL" id="OWK51149.1"/>
    </source>
</evidence>
<sequence length="55" mass="6503">MELEYWSIFIANSDASSTGNFFPQVCHPDMETYFIGYDGSKYIMQSWLKKLYPHD</sequence>
<gene>
    <name evidence="1" type="ORF">RLOC_00012811</name>
</gene>